<accession>A0A512DNY5</accession>
<dbReference type="CDD" id="cd05286">
    <property type="entry name" value="QOR2"/>
    <property type="match status" value="1"/>
</dbReference>
<evidence type="ECO:0000313" key="5">
    <source>
        <dbReference type="Proteomes" id="UP000321523"/>
    </source>
</evidence>
<dbReference type="SMART" id="SM00829">
    <property type="entry name" value="PKS_ER"/>
    <property type="match status" value="1"/>
</dbReference>
<sequence length="324" mass="34519">MVHAIRFHQPGGPEVLKWEEIEVGEPGPGQVRLKHTAVGLNFIDIYHRSGLYPAPTPCIPGLEGAGVIEAVGEGVTSFTPGDRVAYAGGPLGAYSEARLMPADRLVPLPSWIDDKQAAAMMLQGMTAQFLLRSCYAVQPGETILVHAAAGGVGLILCQWARKLGVTVIGTVGSDEKAALAAENGCTHPIVYTRENFVERVKEITEGAGVPVVYDSVGKDTFMNSLDCLRPRGLMVLFGQSSGSVPPLDLGILAGKGSLYVTRPTLFVYTAKRDDLMTSAADLFDVVHSGEVKIEVRQTFPLKDAAEAHRALESRATKGSSILLP</sequence>
<dbReference type="EMBL" id="BJYZ01000009">
    <property type="protein sequence ID" value="GEO38177.1"/>
    <property type="molecule type" value="Genomic_DNA"/>
</dbReference>
<dbReference type="NCBIfam" id="NF008024">
    <property type="entry name" value="PRK10754.1"/>
    <property type="match status" value="1"/>
</dbReference>
<gene>
    <name evidence="4" type="primary">qor</name>
    <name evidence="4" type="ORF">SAE02_23250</name>
</gene>
<dbReference type="InterPro" id="IPR011032">
    <property type="entry name" value="GroES-like_sf"/>
</dbReference>
<dbReference type="Proteomes" id="UP000321523">
    <property type="component" value="Unassembled WGS sequence"/>
</dbReference>
<proteinExistence type="predicted"/>
<dbReference type="SUPFAM" id="SSF50129">
    <property type="entry name" value="GroES-like"/>
    <property type="match status" value="1"/>
</dbReference>
<comment type="caution">
    <text evidence="4">The sequence shown here is derived from an EMBL/GenBank/DDBJ whole genome shotgun (WGS) entry which is preliminary data.</text>
</comment>
<dbReference type="GO" id="GO:0008270">
    <property type="term" value="F:zinc ion binding"/>
    <property type="evidence" value="ECO:0007669"/>
    <property type="project" value="InterPro"/>
</dbReference>
<evidence type="ECO:0000256" key="2">
    <source>
        <dbReference type="ARBA" id="ARBA00023002"/>
    </source>
</evidence>
<dbReference type="PROSITE" id="PS01162">
    <property type="entry name" value="QOR_ZETA_CRYSTAL"/>
    <property type="match status" value="1"/>
</dbReference>
<dbReference type="AlphaFoldDB" id="A0A512DNY5"/>
<dbReference type="PANTHER" id="PTHR48106">
    <property type="entry name" value="QUINONE OXIDOREDUCTASE PIG3-RELATED"/>
    <property type="match status" value="1"/>
</dbReference>
<dbReference type="Gene3D" id="3.40.50.720">
    <property type="entry name" value="NAD(P)-binding Rossmann-like Domain"/>
    <property type="match status" value="1"/>
</dbReference>
<dbReference type="Gene3D" id="3.90.180.10">
    <property type="entry name" value="Medium-chain alcohol dehydrogenases, catalytic domain"/>
    <property type="match status" value="1"/>
</dbReference>
<dbReference type="GO" id="GO:0005829">
    <property type="term" value="C:cytosol"/>
    <property type="evidence" value="ECO:0007669"/>
    <property type="project" value="TreeGrafter"/>
</dbReference>
<dbReference type="InterPro" id="IPR013149">
    <property type="entry name" value="ADH-like_C"/>
</dbReference>
<evidence type="ECO:0000313" key="4">
    <source>
        <dbReference type="EMBL" id="GEO38177.1"/>
    </source>
</evidence>
<dbReference type="InterPro" id="IPR013154">
    <property type="entry name" value="ADH-like_N"/>
</dbReference>
<feature type="domain" description="Enoyl reductase (ER)" evidence="3">
    <location>
        <begin position="11"/>
        <end position="322"/>
    </location>
</feature>
<organism evidence="4 5">
    <name type="scientific">Skermanella aerolata</name>
    <dbReference type="NCBI Taxonomy" id="393310"/>
    <lineage>
        <taxon>Bacteria</taxon>
        <taxon>Pseudomonadati</taxon>
        <taxon>Pseudomonadota</taxon>
        <taxon>Alphaproteobacteria</taxon>
        <taxon>Rhodospirillales</taxon>
        <taxon>Azospirillaceae</taxon>
        <taxon>Skermanella</taxon>
    </lineage>
</organism>
<dbReference type="Pfam" id="PF00107">
    <property type="entry name" value="ADH_zinc_N"/>
    <property type="match status" value="1"/>
</dbReference>
<name>A0A512DNY5_9PROT</name>
<keyword evidence="2" id="KW-0560">Oxidoreductase</keyword>
<dbReference type="GO" id="GO:0003960">
    <property type="term" value="F:quinone reductase (NADPH) activity"/>
    <property type="evidence" value="ECO:0007669"/>
    <property type="project" value="InterPro"/>
</dbReference>
<dbReference type="InterPro" id="IPR002364">
    <property type="entry name" value="Quin_OxRdtase/zeta-crystal_CS"/>
</dbReference>
<dbReference type="GO" id="GO:0035925">
    <property type="term" value="F:mRNA 3'-UTR AU-rich region binding"/>
    <property type="evidence" value="ECO:0007669"/>
    <property type="project" value="TreeGrafter"/>
</dbReference>
<evidence type="ECO:0000259" key="3">
    <source>
        <dbReference type="SMART" id="SM00829"/>
    </source>
</evidence>
<keyword evidence="1" id="KW-0521">NADP</keyword>
<dbReference type="PANTHER" id="PTHR48106:SF13">
    <property type="entry name" value="QUINONE OXIDOREDUCTASE-RELATED"/>
    <property type="match status" value="1"/>
</dbReference>
<dbReference type="InterPro" id="IPR047618">
    <property type="entry name" value="QOR-like"/>
</dbReference>
<keyword evidence="5" id="KW-1185">Reference proteome</keyword>
<evidence type="ECO:0000256" key="1">
    <source>
        <dbReference type="ARBA" id="ARBA00022857"/>
    </source>
</evidence>
<protein>
    <submittedName>
        <fullName evidence="4">Quinone oxidoreductase</fullName>
    </submittedName>
</protein>
<dbReference type="FunFam" id="3.40.50.720:FF:000053">
    <property type="entry name" value="Quinone oxidoreductase 1"/>
    <property type="match status" value="1"/>
</dbReference>
<dbReference type="SUPFAM" id="SSF51735">
    <property type="entry name" value="NAD(P)-binding Rossmann-fold domains"/>
    <property type="match status" value="1"/>
</dbReference>
<dbReference type="OrthoDB" id="9805883at2"/>
<dbReference type="Pfam" id="PF08240">
    <property type="entry name" value="ADH_N"/>
    <property type="match status" value="1"/>
</dbReference>
<dbReference type="InterPro" id="IPR020843">
    <property type="entry name" value="ER"/>
</dbReference>
<dbReference type="RefSeq" id="WP_044428378.1">
    <property type="nucleotide sequence ID" value="NZ_BJYZ01000009.1"/>
</dbReference>
<dbReference type="InterPro" id="IPR036291">
    <property type="entry name" value="NAD(P)-bd_dom_sf"/>
</dbReference>
<dbReference type="GO" id="GO:0070402">
    <property type="term" value="F:NADPH binding"/>
    <property type="evidence" value="ECO:0007669"/>
    <property type="project" value="TreeGrafter"/>
</dbReference>
<reference evidence="4 5" key="1">
    <citation type="submission" date="2019-07" db="EMBL/GenBank/DDBJ databases">
        <title>Whole genome shotgun sequence of Skermanella aerolata NBRC 106429.</title>
        <authorList>
            <person name="Hosoyama A."/>
            <person name="Uohara A."/>
            <person name="Ohji S."/>
            <person name="Ichikawa N."/>
        </authorList>
    </citation>
    <scope>NUCLEOTIDE SEQUENCE [LARGE SCALE GENOMIC DNA]</scope>
    <source>
        <strain evidence="4 5">NBRC 106429</strain>
    </source>
</reference>